<sequence length="367" mass="39847">MTDQPTILSPVSKIILVAAAIVIILAGVKAASVIVVPFLLALFISIIFQPVIHWFQYKGFPPYVAIAAILIVVLVAGFGLAGLIVQSANEFTAKLPEYRQKLSAQFTELTNLAAIFNIHLDSSLLEQHLDPSRLMSMAVNILASLGSMLTNTVLILLIVAFMLGEAALMPRKIGLAFPQPEKHLQRMSAMLLSINKYLALKTMISLITGFLVGFGLWLFGVDHYILWAVVAFLFNYIPNIGSIIAAFPAVIMALIQFSPWMAGAVALMYIAINVVMGNVIEPRVMGRGLGLSTLVVFLSLLFWGWLLGPVGMLLSVPLTMMVKIGFEESPGTRWLAILLSGDEISRLEDDPSALDVSADEPVAKETP</sequence>
<keyword evidence="5 6" id="KW-0472">Membrane</keyword>
<dbReference type="RefSeq" id="WP_143234671.1">
    <property type="nucleotide sequence ID" value="NZ_VJWL01000001.1"/>
</dbReference>
<dbReference type="AlphaFoldDB" id="A0A552X4X6"/>
<feature type="transmembrane region" description="Helical" evidence="6">
    <location>
        <begin position="260"/>
        <end position="280"/>
    </location>
</feature>
<dbReference type="InterPro" id="IPR002549">
    <property type="entry name" value="AI-2E-like"/>
</dbReference>
<keyword evidence="8" id="KW-1185">Reference proteome</keyword>
<dbReference type="Proteomes" id="UP000320359">
    <property type="component" value="Unassembled WGS sequence"/>
</dbReference>
<dbReference type="GO" id="GO:0055085">
    <property type="term" value="P:transmembrane transport"/>
    <property type="evidence" value="ECO:0007669"/>
    <property type="project" value="TreeGrafter"/>
</dbReference>
<reference evidence="7 8" key="1">
    <citation type="submission" date="2019-07" db="EMBL/GenBank/DDBJ databases">
        <authorList>
            <person name="Yang M."/>
            <person name="Zhao D."/>
            <person name="Xiang H."/>
        </authorList>
    </citation>
    <scope>NUCLEOTIDE SEQUENCE [LARGE SCALE GENOMIC DNA]</scope>
    <source>
        <strain evidence="7 8">IM1326</strain>
    </source>
</reference>
<dbReference type="GO" id="GO:0016020">
    <property type="term" value="C:membrane"/>
    <property type="evidence" value="ECO:0007669"/>
    <property type="project" value="UniProtKB-SubCell"/>
</dbReference>
<dbReference type="EMBL" id="VJWL01000001">
    <property type="protein sequence ID" value="TRW50071.1"/>
    <property type="molecule type" value="Genomic_DNA"/>
</dbReference>
<evidence type="ECO:0000256" key="6">
    <source>
        <dbReference type="SAM" id="Phobius"/>
    </source>
</evidence>
<protein>
    <submittedName>
        <fullName evidence="7">AI-2E family transporter</fullName>
    </submittedName>
</protein>
<gene>
    <name evidence="7" type="ORF">FM042_04295</name>
</gene>
<evidence type="ECO:0000256" key="4">
    <source>
        <dbReference type="ARBA" id="ARBA00022989"/>
    </source>
</evidence>
<comment type="similarity">
    <text evidence="2">Belongs to the autoinducer-2 exporter (AI-2E) (TC 2.A.86) family.</text>
</comment>
<evidence type="ECO:0000256" key="2">
    <source>
        <dbReference type="ARBA" id="ARBA00009773"/>
    </source>
</evidence>
<feature type="transmembrane region" description="Helical" evidence="6">
    <location>
        <begin position="33"/>
        <end position="57"/>
    </location>
</feature>
<feature type="transmembrane region" description="Helical" evidence="6">
    <location>
        <begin position="63"/>
        <end position="85"/>
    </location>
</feature>
<feature type="transmembrane region" description="Helical" evidence="6">
    <location>
        <begin position="225"/>
        <end position="253"/>
    </location>
</feature>
<evidence type="ECO:0000313" key="7">
    <source>
        <dbReference type="EMBL" id="TRW50071.1"/>
    </source>
</evidence>
<proteinExistence type="inferred from homology"/>
<comment type="subcellular location">
    <subcellularLocation>
        <location evidence="1">Membrane</location>
        <topology evidence="1">Multi-pass membrane protein</topology>
    </subcellularLocation>
</comment>
<feature type="transmembrane region" description="Helical" evidence="6">
    <location>
        <begin position="6"/>
        <end position="26"/>
    </location>
</feature>
<feature type="transmembrane region" description="Helical" evidence="6">
    <location>
        <begin position="292"/>
        <end position="314"/>
    </location>
</feature>
<feature type="transmembrane region" description="Helical" evidence="6">
    <location>
        <begin position="137"/>
        <end position="163"/>
    </location>
</feature>
<dbReference type="OrthoDB" id="9799225at2"/>
<feature type="transmembrane region" description="Helical" evidence="6">
    <location>
        <begin position="197"/>
        <end position="219"/>
    </location>
</feature>
<name>A0A552X4X6_9GAMM</name>
<evidence type="ECO:0000256" key="3">
    <source>
        <dbReference type="ARBA" id="ARBA00022692"/>
    </source>
</evidence>
<evidence type="ECO:0000256" key="1">
    <source>
        <dbReference type="ARBA" id="ARBA00004141"/>
    </source>
</evidence>
<comment type="caution">
    <text evidence="7">The sequence shown here is derived from an EMBL/GenBank/DDBJ whole genome shotgun (WGS) entry which is preliminary data.</text>
</comment>
<keyword evidence="3 6" id="KW-0812">Transmembrane</keyword>
<keyword evidence="4 6" id="KW-1133">Transmembrane helix</keyword>
<accession>A0A552X4X6</accession>
<dbReference type="PANTHER" id="PTHR21716:SF64">
    <property type="entry name" value="AI-2 TRANSPORT PROTEIN TQSA"/>
    <property type="match status" value="1"/>
</dbReference>
<dbReference type="Pfam" id="PF01594">
    <property type="entry name" value="AI-2E_transport"/>
    <property type="match status" value="1"/>
</dbReference>
<evidence type="ECO:0000256" key="5">
    <source>
        <dbReference type="ARBA" id="ARBA00023136"/>
    </source>
</evidence>
<dbReference type="PANTHER" id="PTHR21716">
    <property type="entry name" value="TRANSMEMBRANE PROTEIN"/>
    <property type="match status" value="1"/>
</dbReference>
<organism evidence="7 8">
    <name type="scientific">Aliidiomarina halalkaliphila</name>
    <dbReference type="NCBI Taxonomy" id="2593535"/>
    <lineage>
        <taxon>Bacteria</taxon>
        <taxon>Pseudomonadati</taxon>
        <taxon>Pseudomonadota</taxon>
        <taxon>Gammaproteobacteria</taxon>
        <taxon>Alteromonadales</taxon>
        <taxon>Idiomarinaceae</taxon>
        <taxon>Aliidiomarina</taxon>
    </lineage>
</organism>
<evidence type="ECO:0000313" key="8">
    <source>
        <dbReference type="Proteomes" id="UP000320359"/>
    </source>
</evidence>